<sequence>MNAENEQGNTPSKRKRAIGYTGHDKQQQQTGTGSKRVHINDSAIPESQALILTDSSQPSDPFPNANFDDLGMDFDPSTFDPFALDPFPPFSPTAVPTNPGAVPLPLILPTTEAPDPLPSTSTAVVLHPNPPKAAPTHVPATGAATPNPVAVAPLPALIAHLYADLNLHFAAIAMSLGAHLSRPVTTANVYSAWIMGKSRRELEESIERHRREVRGRTEGIEDGGARRAENGRKRGLGEVYWPEVGGSDELGYVRGWIARQSG</sequence>
<gene>
    <name evidence="2" type="ORF">K461DRAFT_267139</name>
</gene>
<reference evidence="2" key="1">
    <citation type="journal article" date="2020" name="Stud. Mycol.">
        <title>101 Dothideomycetes genomes: a test case for predicting lifestyles and emergence of pathogens.</title>
        <authorList>
            <person name="Haridas S."/>
            <person name="Albert R."/>
            <person name="Binder M."/>
            <person name="Bloem J."/>
            <person name="Labutti K."/>
            <person name="Salamov A."/>
            <person name="Andreopoulos B."/>
            <person name="Baker S."/>
            <person name="Barry K."/>
            <person name="Bills G."/>
            <person name="Bluhm B."/>
            <person name="Cannon C."/>
            <person name="Castanera R."/>
            <person name="Culley D."/>
            <person name="Daum C."/>
            <person name="Ezra D."/>
            <person name="Gonzalez J."/>
            <person name="Henrissat B."/>
            <person name="Kuo A."/>
            <person name="Liang C."/>
            <person name="Lipzen A."/>
            <person name="Lutzoni F."/>
            <person name="Magnuson J."/>
            <person name="Mondo S."/>
            <person name="Nolan M."/>
            <person name="Ohm R."/>
            <person name="Pangilinan J."/>
            <person name="Park H.-J."/>
            <person name="Ramirez L."/>
            <person name="Alfaro M."/>
            <person name="Sun H."/>
            <person name="Tritt A."/>
            <person name="Yoshinaga Y."/>
            <person name="Zwiers L.-H."/>
            <person name="Turgeon B."/>
            <person name="Goodwin S."/>
            <person name="Spatafora J."/>
            <person name="Crous P."/>
            <person name="Grigoriev I."/>
        </authorList>
    </citation>
    <scope>NUCLEOTIDE SEQUENCE</scope>
    <source>
        <strain evidence="2">CBS 260.36</strain>
    </source>
</reference>
<accession>A0A9P4J3G8</accession>
<organism evidence="2 3">
    <name type="scientific">Myriangium duriaei CBS 260.36</name>
    <dbReference type="NCBI Taxonomy" id="1168546"/>
    <lineage>
        <taxon>Eukaryota</taxon>
        <taxon>Fungi</taxon>
        <taxon>Dikarya</taxon>
        <taxon>Ascomycota</taxon>
        <taxon>Pezizomycotina</taxon>
        <taxon>Dothideomycetes</taxon>
        <taxon>Dothideomycetidae</taxon>
        <taxon>Myriangiales</taxon>
        <taxon>Myriangiaceae</taxon>
        <taxon>Myriangium</taxon>
    </lineage>
</organism>
<dbReference type="AlphaFoldDB" id="A0A9P4J3G8"/>
<comment type="caution">
    <text evidence="2">The sequence shown here is derived from an EMBL/GenBank/DDBJ whole genome shotgun (WGS) entry which is preliminary data.</text>
</comment>
<dbReference type="EMBL" id="ML996084">
    <property type="protein sequence ID" value="KAF2154074.1"/>
    <property type="molecule type" value="Genomic_DNA"/>
</dbReference>
<evidence type="ECO:0000256" key="1">
    <source>
        <dbReference type="SAM" id="MobiDB-lite"/>
    </source>
</evidence>
<name>A0A9P4J3G8_9PEZI</name>
<dbReference type="Proteomes" id="UP000799439">
    <property type="component" value="Unassembled WGS sequence"/>
</dbReference>
<keyword evidence="3" id="KW-1185">Reference proteome</keyword>
<evidence type="ECO:0000313" key="3">
    <source>
        <dbReference type="Proteomes" id="UP000799439"/>
    </source>
</evidence>
<feature type="compositionally biased region" description="Polar residues" evidence="1">
    <location>
        <begin position="1"/>
        <end position="11"/>
    </location>
</feature>
<feature type="region of interest" description="Disordered" evidence="1">
    <location>
        <begin position="1"/>
        <end position="48"/>
    </location>
</feature>
<evidence type="ECO:0000313" key="2">
    <source>
        <dbReference type="EMBL" id="KAF2154074.1"/>
    </source>
</evidence>
<proteinExistence type="predicted"/>
<protein>
    <submittedName>
        <fullName evidence="2">Uncharacterized protein</fullName>
    </submittedName>
</protein>